<dbReference type="EMBL" id="FNEB01000001">
    <property type="protein sequence ID" value="SDI15978.1"/>
    <property type="molecule type" value="Genomic_DNA"/>
</dbReference>
<evidence type="ECO:0008006" key="4">
    <source>
        <dbReference type="Google" id="ProtNLM"/>
    </source>
</evidence>
<dbReference type="Proteomes" id="UP000199340">
    <property type="component" value="Unassembled WGS sequence"/>
</dbReference>
<accession>A0A1G8IAG7</accession>
<dbReference type="STRING" id="490829.SAMN05421850_101841"/>
<name>A0A1G8IAG7_9RHOB</name>
<evidence type="ECO:0000256" key="1">
    <source>
        <dbReference type="SAM" id="Phobius"/>
    </source>
</evidence>
<dbReference type="OrthoDB" id="9815199at2"/>
<reference evidence="2 3" key="1">
    <citation type="submission" date="2016-10" db="EMBL/GenBank/DDBJ databases">
        <authorList>
            <person name="de Groot N.N."/>
        </authorList>
    </citation>
    <scope>NUCLEOTIDE SEQUENCE [LARGE SCALE GENOMIC DNA]</scope>
    <source>
        <strain evidence="2 3">DSM 28010</strain>
    </source>
</reference>
<dbReference type="Pfam" id="PF09838">
    <property type="entry name" value="DUF2065"/>
    <property type="match status" value="1"/>
</dbReference>
<keyword evidence="1" id="KW-0812">Transmembrane</keyword>
<evidence type="ECO:0000313" key="3">
    <source>
        <dbReference type="Proteomes" id="UP000199340"/>
    </source>
</evidence>
<dbReference type="AlphaFoldDB" id="A0A1G8IAG7"/>
<dbReference type="PANTHER" id="PTHR38602:SF1">
    <property type="entry name" value="INNER MEMBRANE PROTEIN"/>
    <property type="match status" value="1"/>
</dbReference>
<dbReference type="RefSeq" id="WP_090026705.1">
    <property type="nucleotide sequence ID" value="NZ_FNEB01000001.1"/>
</dbReference>
<sequence>MIETAFLALGLVLIVEGLAYALAPSLVEQMLEMLRMLPEATRRNVGLLAMALGVVLVWMAKALGA</sequence>
<protein>
    <recommendedName>
        <fullName evidence="4">DUF2065 domain-containing protein</fullName>
    </recommendedName>
</protein>
<evidence type="ECO:0000313" key="2">
    <source>
        <dbReference type="EMBL" id="SDI15978.1"/>
    </source>
</evidence>
<dbReference type="InterPro" id="IPR019201">
    <property type="entry name" value="DUF2065"/>
</dbReference>
<dbReference type="PANTHER" id="PTHR38602">
    <property type="entry name" value="INNER MEMBRANE PROTEIN-RELATED"/>
    <property type="match status" value="1"/>
</dbReference>
<keyword evidence="3" id="KW-1185">Reference proteome</keyword>
<keyword evidence="1" id="KW-0472">Membrane</keyword>
<organism evidence="2 3">
    <name type="scientific">Lutimaribacter saemankumensis</name>
    <dbReference type="NCBI Taxonomy" id="490829"/>
    <lineage>
        <taxon>Bacteria</taxon>
        <taxon>Pseudomonadati</taxon>
        <taxon>Pseudomonadota</taxon>
        <taxon>Alphaproteobacteria</taxon>
        <taxon>Rhodobacterales</taxon>
        <taxon>Roseobacteraceae</taxon>
        <taxon>Lutimaribacter</taxon>
    </lineage>
</organism>
<gene>
    <name evidence="2" type="ORF">SAMN05421850_101841</name>
</gene>
<keyword evidence="1" id="KW-1133">Transmembrane helix</keyword>
<proteinExistence type="predicted"/>
<feature type="transmembrane region" description="Helical" evidence="1">
    <location>
        <begin position="45"/>
        <end position="64"/>
    </location>
</feature>